<protein>
    <recommendedName>
        <fullName evidence="4">LigA</fullName>
    </recommendedName>
</protein>
<accession>A0AB33TXQ9</accession>
<comment type="caution">
    <text evidence="2">The sequence shown here is derived from an EMBL/GenBank/DDBJ whole genome shotgun (WGS) entry which is preliminary data.</text>
</comment>
<sequence length="641" mass="69699">MSDDIQVFARSYGSFGNSGPGGAAARAAVINRMNRFENLMSGYKDELSAALAAIRDVKVREVAAPDKLDPPDFQPLGFDHASVPKYSPSSLNVGDAPVLQGVGGLLRDLEVQADWDLPDLPDAPSIRIGNTPVLNAVEKPVRPVVDTDIAIPDAPDIVLPQMEALAQIVLPEFVFPQLPDFDGVPPSPDGIAVPDAFLNWSEPEYKSELLDDLVGQVGAMMKGGTGIPPVVEDALFARARERDGAETERAVQEVVQAWASRGFTLPQGVLDRQVAAVREQGRLRAAELNRDILIQAATWEIENLRFAVQQGIAVEGLLENIHENMLNRLFEAAKYSAEAQINVFNARIGLFNAQNQAFSTLADVYRTKLDGARAKLEAYKAALEGQALIGNLNRQKVDIFRAKLEAVNMNVERYKTMMSAASLRADVVSKQFDMYRSDIQAYTEALNAEKLKLDAYQAALQGEKAKVEVYQAQTQAFAATVRAVSDKADISVKQANLKMDAAKLGLQEYSAKIDAYKARLQAEMDKLQYETKVFSAQVEAWKAGASVSTAQAEMQAKYADMARQTNIAYAQMQIEQYRANVQQAMSEAQLALEAAKAHGAYSAQLAAGALSAQHVSASISASHGVSESRGQSESVSHHYSY</sequence>
<dbReference type="AlphaFoldDB" id="A0AB33TXQ9"/>
<feature type="coiled-coil region" evidence="1">
    <location>
        <begin position="439"/>
        <end position="473"/>
    </location>
</feature>
<evidence type="ECO:0000256" key="1">
    <source>
        <dbReference type="SAM" id="Coils"/>
    </source>
</evidence>
<dbReference type="RefSeq" id="WP_143829608.1">
    <property type="nucleotide sequence ID" value="NZ_FERR01000003.1"/>
</dbReference>
<proteinExistence type="predicted"/>
<dbReference type="EMBL" id="FEVP01000024">
    <property type="protein sequence ID" value="CWP99959.1"/>
    <property type="molecule type" value="Genomic_DNA"/>
</dbReference>
<feature type="coiled-coil region" evidence="1">
    <location>
        <begin position="499"/>
        <end position="526"/>
    </location>
</feature>
<evidence type="ECO:0008006" key="4">
    <source>
        <dbReference type="Google" id="ProtNLM"/>
    </source>
</evidence>
<evidence type="ECO:0000313" key="3">
    <source>
        <dbReference type="Proteomes" id="UP000072443"/>
    </source>
</evidence>
<keyword evidence="1" id="KW-0175">Coiled coil</keyword>
<gene>
    <name evidence="2" type="ORF">ERS514591_01679</name>
</gene>
<reference evidence="2 3" key="1">
    <citation type="submission" date="2016-02" db="EMBL/GenBank/DDBJ databases">
        <authorList>
            <consortium name="Pathogen Informatics"/>
        </authorList>
    </citation>
    <scope>NUCLEOTIDE SEQUENCE [LARGE SCALE GENOMIC DNA]</scope>
    <source>
        <strain evidence="2 3">2842STDY5881269</strain>
    </source>
</reference>
<dbReference type="Proteomes" id="UP000072443">
    <property type="component" value="Unassembled WGS sequence"/>
</dbReference>
<evidence type="ECO:0000313" key="2">
    <source>
        <dbReference type="EMBL" id="CWP99959.1"/>
    </source>
</evidence>
<organism evidence="2 3">
    <name type="scientific">Neisseria meningitidis</name>
    <dbReference type="NCBI Taxonomy" id="487"/>
    <lineage>
        <taxon>Bacteria</taxon>
        <taxon>Pseudomonadati</taxon>
        <taxon>Pseudomonadota</taxon>
        <taxon>Betaproteobacteria</taxon>
        <taxon>Neisseriales</taxon>
        <taxon>Neisseriaceae</taxon>
        <taxon>Neisseria</taxon>
    </lineage>
</organism>
<name>A0AB33TXQ9_NEIME</name>
<feature type="coiled-coil region" evidence="1">
    <location>
        <begin position="567"/>
        <end position="598"/>
    </location>
</feature>